<comment type="subcellular location">
    <subcellularLocation>
        <location evidence="1">Membrane</location>
        <topology evidence="1">Single-pass type II membrane protein</topology>
    </subcellularLocation>
</comment>
<protein>
    <recommendedName>
        <fullName evidence="3">Tumor necrosis factor</fullName>
    </recommendedName>
    <alternativeName>
        <fullName evidence="10">TNF-alpha</fullName>
    </alternativeName>
</protein>
<dbReference type="InParanoid" id="A0A3Q3S0E6"/>
<sequence length="252" mass="27836">MVTYTTAPGDVEMGLDVRTVDLVEKKSSTGWIWKMFGALLIVALCLGGVFFAFYWTGRPELMTESGAKTEALTGTQTAEKTDTQYPLKTFSSTAKAAIHLEGSYDEVGTNPSLEWRNDQGQAFSQGDFKLVKNEIYIPQTGLYFVYSQASFRVSCSDGDDDGAGKHFTPLSHRIWRYSDSIGGKASLMSAVRSACQNTAQENSIEDGQGWYHAIYLGAMFHLNKGDKLWTETNQVSQLETDEGKTFFGVFGL</sequence>
<dbReference type="GeneID" id="113136353"/>
<feature type="transmembrane region" description="Helical" evidence="11">
    <location>
        <begin position="31"/>
        <end position="55"/>
    </location>
</feature>
<dbReference type="CTD" id="554167"/>
<reference evidence="13" key="1">
    <citation type="submission" date="2025-08" db="UniProtKB">
        <authorList>
            <consortium name="Ensembl"/>
        </authorList>
    </citation>
    <scope>IDENTIFICATION</scope>
</reference>
<dbReference type="CDD" id="cd00184">
    <property type="entry name" value="TNF"/>
    <property type="match status" value="1"/>
</dbReference>
<dbReference type="PANTHER" id="PTHR11471">
    <property type="entry name" value="TUMOR NECROSIS FACTOR FAMILY MEMBER"/>
    <property type="match status" value="1"/>
</dbReference>
<evidence type="ECO:0000256" key="2">
    <source>
        <dbReference type="ARBA" id="ARBA00008670"/>
    </source>
</evidence>
<dbReference type="AlphaFoldDB" id="A0A3Q3S0E6"/>
<dbReference type="PRINTS" id="PR01234">
    <property type="entry name" value="TNECROSISFCT"/>
</dbReference>
<dbReference type="SUPFAM" id="SSF49842">
    <property type="entry name" value="TNF-like"/>
    <property type="match status" value="1"/>
</dbReference>
<evidence type="ECO:0000256" key="9">
    <source>
        <dbReference type="ARBA" id="ARBA00023157"/>
    </source>
</evidence>
<keyword evidence="7 11" id="KW-1133">Transmembrane helix</keyword>
<evidence type="ECO:0000313" key="14">
    <source>
        <dbReference type="Proteomes" id="UP000261640"/>
    </source>
</evidence>
<dbReference type="InterPro" id="IPR008983">
    <property type="entry name" value="Tumour_necrosis_fac-like_dom"/>
</dbReference>
<organism evidence="13 14">
    <name type="scientific">Mastacembelus armatus</name>
    <name type="common">zig-zag eel</name>
    <dbReference type="NCBI Taxonomy" id="205130"/>
    <lineage>
        <taxon>Eukaryota</taxon>
        <taxon>Metazoa</taxon>
        <taxon>Chordata</taxon>
        <taxon>Craniata</taxon>
        <taxon>Vertebrata</taxon>
        <taxon>Euteleostomi</taxon>
        <taxon>Actinopterygii</taxon>
        <taxon>Neopterygii</taxon>
        <taxon>Teleostei</taxon>
        <taxon>Neoteleostei</taxon>
        <taxon>Acanthomorphata</taxon>
        <taxon>Anabantaria</taxon>
        <taxon>Synbranchiformes</taxon>
        <taxon>Mastacembelidae</taxon>
        <taxon>Mastacembelus</taxon>
    </lineage>
</organism>
<dbReference type="GeneTree" id="ENSGT01060000248544"/>
<keyword evidence="9" id="KW-1015">Disulfide bond</keyword>
<evidence type="ECO:0000256" key="4">
    <source>
        <dbReference type="ARBA" id="ARBA00022514"/>
    </source>
</evidence>
<dbReference type="PANTHER" id="PTHR11471:SF23">
    <property type="entry name" value="TUMOR NECROSIS FACTOR"/>
    <property type="match status" value="1"/>
</dbReference>
<evidence type="ECO:0000313" key="13">
    <source>
        <dbReference type="Ensembl" id="ENSMAMP00000014765.1"/>
    </source>
</evidence>
<reference evidence="13" key="2">
    <citation type="submission" date="2025-09" db="UniProtKB">
        <authorList>
            <consortium name="Ensembl"/>
        </authorList>
    </citation>
    <scope>IDENTIFICATION</scope>
</reference>
<evidence type="ECO:0000256" key="8">
    <source>
        <dbReference type="ARBA" id="ARBA00023136"/>
    </source>
</evidence>
<dbReference type="InterPro" id="IPR006053">
    <property type="entry name" value="TNF"/>
</dbReference>
<evidence type="ECO:0000256" key="1">
    <source>
        <dbReference type="ARBA" id="ARBA00004606"/>
    </source>
</evidence>
<dbReference type="GO" id="GO:0005615">
    <property type="term" value="C:extracellular space"/>
    <property type="evidence" value="ECO:0007669"/>
    <property type="project" value="UniProtKB-KW"/>
</dbReference>
<keyword evidence="8 11" id="KW-0472">Membrane</keyword>
<dbReference type="GO" id="GO:0016020">
    <property type="term" value="C:membrane"/>
    <property type="evidence" value="ECO:0007669"/>
    <property type="project" value="UniProtKB-SubCell"/>
</dbReference>
<dbReference type="GO" id="GO:0005125">
    <property type="term" value="F:cytokine activity"/>
    <property type="evidence" value="ECO:0007669"/>
    <property type="project" value="UniProtKB-KW"/>
</dbReference>
<keyword evidence="5 11" id="KW-0812">Transmembrane</keyword>
<evidence type="ECO:0000256" key="7">
    <source>
        <dbReference type="ARBA" id="ARBA00022989"/>
    </source>
</evidence>
<name>A0A3Q3S0E6_9TELE</name>
<feature type="domain" description="THD" evidence="12">
    <location>
        <begin position="96"/>
        <end position="252"/>
    </location>
</feature>
<dbReference type="Ensembl" id="ENSMAMT00000015177.2">
    <property type="protein sequence ID" value="ENSMAMP00000014765.1"/>
    <property type="gene ID" value="ENSMAMG00000010016.2"/>
</dbReference>
<dbReference type="GO" id="GO:0001889">
    <property type="term" value="P:liver development"/>
    <property type="evidence" value="ECO:0007669"/>
    <property type="project" value="Ensembl"/>
</dbReference>
<dbReference type="InterPro" id="IPR006052">
    <property type="entry name" value="TNF_dom"/>
</dbReference>
<dbReference type="GO" id="GO:0042742">
    <property type="term" value="P:defense response to bacterium"/>
    <property type="evidence" value="ECO:0007669"/>
    <property type="project" value="Ensembl"/>
</dbReference>
<dbReference type="PROSITE" id="PS50049">
    <property type="entry name" value="THD_2"/>
    <property type="match status" value="1"/>
</dbReference>
<dbReference type="GO" id="GO:0006955">
    <property type="term" value="P:immune response"/>
    <property type="evidence" value="ECO:0007669"/>
    <property type="project" value="Ensembl"/>
</dbReference>
<accession>A0A3Q3S0E6</accession>
<keyword evidence="6" id="KW-0735">Signal-anchor</keyword>
<evidence type="ECO:0000256" key="10">
    <source>
        <dbReference type="ARBA" id="ARBA00029751"/>
    </source>
</evidence>
<dbReference type="OrthoDB" id="9940698at2759"/>
<keyword evidence="4" id="KW-0202">Cytokine</keyword>
<comment type="similarity">
    <text evidence="2">Belongs to the tumor necrosis factor family.</text>
</comment>
<dbReference type="RefSeq" id="XP_026172888.1">
    <property type="nucleotide sequence ID" value="XM_026317103.1"/>
</dbReference>
<evidence type="ECO:0000259" key="12">
    <source>
        <dbReference type="PROSITE" id="PS50049"/>
    </source>
</evidence>
<evidence type="ECO:0000256" key="6">
    <source>
        <dbReference type="ARBA" id="ARBA00022968"/>
    </source>
</evidence>
<evidence type="ECO:0000256" key="3">
    <source>
        <dbReference type="ARBA" id="ARBA00013893"/>
    </source>
</evidence>
<dbReference type="GO" id="GO:0005164">
    <property type="term" value="F:tumor necrosis factor receptor binding"/>
    <property type="evidence" value="ECO:0007669"/>
    <property type="project" value="InterPro"/>
</dbReference>
<dbReference type="Proteomes" id="UP000261640">
    <property type="component" value="Unplaced"/>
</dbReference>
<keyword evidence="14" id="KW-1185">Reference proteome</keyword>
<dbReference type="STRING" id="205130.ENSMAMP00000014765"/>
<evidence type="ECO:0000256" key="11">
    <source>
        <dbReference type="SAM" id="Phobius"/>
    </source>
</evidence>
<evidence type="ECO:0000256" key="5">
    <source>
        <dbReference type="ARBA" id="ARBA00022692"/>
    </source>
</evidence>
<proteinExistence type="inferred from homology"/>
<dbReference type="SMART" id="SM00207">
    <property type="entry name" value="TNF"/>
    <property type="match status" value="1"/>
</dbReference>
<dbReference type="Pfam" id="PF00229">
    <property type="entry name" value="TNF"/>
    <property type="match status" value="1"/>
</dbReference>
<dbReference type="Gene3D" id="2.60.120.40">
    <property type="match status" value="1"/>
</dbReference>